<feature type="transmembrane region" description="Helical" evidence="6">
    <location>
        <begin position="37"/>
        <end position="60"/>
    </location>
</feature>
<organism evidence="8 9">
    <name type="scientific">Candidatus Nealsonbacteria bacterium CG08_land_8_20_14_0_20_36_22</name>
    <dbReference type="NCBI Taxonomy" id="1974704"/>
    <lineage>
        <taxon>Bacteria</taxon>
        <taxon>Candidatus Nealsoniibacteriota</taxon>
    </lineage>
</organism>
<feature type="transmembrane region" description="Helical" evidence="6">
    <location>
        <begin position="105"/>
        <end position="123"/>
    </location>
</feature>
<keyword evidence="4 6" id="KW-1133">Transmembrane helix</keyword>
<evidence type="ECO:0000313" key="9">
    <source>
        <dbReference type="Proteomes" id="UP000231472"/>
    </source>
</evidence>
<comment type="similarity">
    <text evidence="2">Belongs to the GtrA family.</text>
</comment>
<dbReference type="PANTHER" id="PTHR38459">
    <property type="entry name" value="PROPHAGE BACTOPRENOL-LINKED GLUCOSE TRANSLOCASE HOMOLOG"/>
    <property type="match status" value="1"/>
</dbReference>
<evidence type="ECO:0000256" key="5">
    <source>
        <dbReference type="ARBA" id="ARBA00023136"/>
    </source>
</evidence>
<name>A0A2H0YPZ2_9BACT</name>
<evidence type="ECO:0000256" key="6">
    <source>
        <dbReference type="SAM" id="Phobius"/>
    </source>
</evidence>
<feature type="transmembrane region" description="Helical" evidence="6">
    <location>
        <begin position="12"/>
        <end position="31"/>
    </location>
</feature>
<comment type="caution">
    <text evidence="8">The sequence shown here is derived from an EMBL/GenBank/DDBJ whole genome shotgun (WGS) entry which is preliminary data.</text>
</comment>
<dbReference type="EMBL" id="PEYC01000063">
    <property type="protein sequence ID" value="PIS39833.1"/>
    <property type="molecule type" value="Genomic_DNA"/>
</dbReference>
<gene>
    <name evidence="8" type="ORF">COT32_03010</name>
</gene>
<feature type="transmembrane region" description="Helical" evidence="6">
    <location>
        <begin position="72"/>
        <end position="93"/>
    </location>
</feature>
<keyword evidence="5 6" id="KW-0472">Membrane</keyword>
<dbReference type="GO" id="GO:0000271">
    <property type="term" value="P:polysaccharide biosynthetic process"/>
    <property type="evidence" value="ECO:0007669"/>
    <property type="project" value="InterPro"/>
</dbReference>
<reference evidence="9" key="1">
    <citation type="submission" date="2017-09" db="EMBL/GenBank/DDBJ databases">
        <title>Depth-based differentiation of microbial function through sediment-hosted aquifers and enrichment of novel symbionts in the deep terrestrial subsurface.</title>
        <authorList>
            <person name="Probst A.J."/>
            <person name="Ladd B."/>
            <person name="Jarett J.K."/>
            <person name="Geller-Mcgrath D.E."/>
            <person name="Sieber C.M.K."/>
            <person name="Emerson J.B."/>
            <person name="Anantharaman K."/>
            <person name="Thomas B.C."/>
            <person name="Malmstrom R."/>
            <person name="Stieglmeier M."/>
            <person name="Klingl A."/>
            <person name="Woyke T."/>
            <person name="Ryan C.M."/>
            <person name="Banfield J.F."/>
        </authorList>
    </citation>
    <scope>NUCLEOTIDE SEQUENCE [LARGE SCALE GENOMIC DNA]</scope>
</reference>
<sequence length="204" mass="22907">MNPVNHIKKIDVVLSLVAGEGVVLLFCWLLKNSQSNILFLYWLLPVLFPLLSLFCLWLAYLIGKKFIFVFQLAKFVLIGALFAVFDLAILNILMEFFSATEGVKYLIFVTVSFIIATAVKYIADKHWAFEKSGKEKIGSEFSLFFIITLISAGIQIGLAHIIVNVIRPSFGINPLVWGNIGKIGGITVASAWNFIGYKFFVFKK</sequence>
<dbReference type="InterPro" id="IPR051401">
    <property type="entry name" value="GtrA_CellWall_Glycosyl"/>
</dbReference>
<feature type="transmembrane region" description="Helical" evidence="6">
    <location>
        <begin position="183"/>
        <end position="202"/>
    </location>
</feature>
<feature type="transmembrane region" description="Helical" evidence="6">
    <location>
        <begin position="143"/>
        <end position="163"/>
    </location>
</feature>
<accession>A0A2H0YPZ2</accession>
<evidence type="ECO:0000256" key="1">
    <source>
        <dbReference type="ARBA" id="ARBA00004141"/>
    </source>
</evidence>
<feature type="domain" description="GtrA/DPMS transmembrane" evidence="7">
    <location>
        <begin position="74"/>
        <end position="202"/>
    </location>
</feature>
<dbReference type="Pfam" id="PF04138">
    <property type="entry name" value="GtrA_DPMS_TM"/>
    <property type="match status" value="1"/>
</dbReference>
<comment type="subcellular location">
    <subcellularLocation>
        <location evidence="1">Membrane</location>
        <topology evidence="1">Multi-pass membrane protein</topology>
    </subcellularLocation>
</comment>
<dbReference type="GO" id="GO:0005886">
    <property type="term" value="C:plasma membrane"/>
    <property type="evidence" value="ECO:0007669"/>
    <property type="project" value="TreeGrafter"/>
</dbReference>
<keyword evidence="3 6" id="KW-0812">Transmembrane</keyword>
<evidence type="ECO:0000313" key="8">
    <source>
        <dbReference type="EMBL" id="PIS39833.1"/>
    </source>
</evidence>
<proteinExistence type="inferred from homology"/>
<dbReference type="Proteomes" id="UP000231472">
    <property type="component" value="Unassembled WGS sequence"/>
</dbReference>
<dbReference type="PANTHER" id="PTHR38459:SF1">
    <property type="entry name" value="PROPHAGE BACTOPRENOL-LINKED GLUCOSE TRANSLOCASE HOMOLOG"/>
    <property type="match status" value="1"/>
</dbReference>
<evidence type="ECO:0000256" key="4">
    <source>
        <dbReference type="ARBA" id="ARBA00022989"/>
    </source>
</evidence>
<evidence type="ECO:0000256" key="2">
    <source>
        <dbReference type="ARBA" id="ARBA00009399"/>
    </source>
</evidence>
<protein>
    <recommendedName>
        <fullName evidence="7">GtrA/DPMS transmembrane domain-containing protein</fullName>
    </recommendedName>
</protein>
<dbReference type="AlphaFoldDB" id="A0A2H0YPZ2"/>
<evidence type="ECO:0000259" key="7">
    <source>
        <dbReference type="Pfam" id="PF04138"/>
    </source>
</evidence>
<dbReference type="InterPro" id="IPR007267">
    <property type="entry name" value="GtrA_DPMS_TM"/>
</dbReference>
<evidence type="ECO:0000256" key="3">
    <source>
        <dbReference type="ARBA" id="ARBA00022692"/>
    </source>
</evidence>